<dbReference type="EMBL" id="HG739122">
    <property type="protein sequence ID" value="CDP09337.1"/>
    <property type="molecule type" value="Genomic_DNA"/>
</dbReference>
<dbReference type="AlphaFoldDB" id="A0A068UM20"/>
<dbReference type="STRING" id="49390.A0A068UM20"/>
<keyword evidence="4" id="KW-1185">Reference proteome</keyword>
<dbReference type="GO" id="GO:0032543">
    <property type="term" value="P:mitochondrial translation"/>
    <property type="evidence" value="ECO:0007669"/>
    <property type="project" value="TreeGrafter"/>
</dbReference>
<evidence type="ECO:0000256" key="1">
    <source>
        <dbReference type="ARBA" id="ARBA00022741"/>
    </source>
</evidence>
<proteinExistence type="predicted"/>
<keyword evidence="2" id="KW-0342">GTP-binding</keyword>
<dbReference type="PANTHER" id="PTHR45782">
    <property type="entry name" value="MITOCHONDRIAL RIBOSOME-ASSOCIATED GTPASE 1"/>
    <property type="match status" value="1"/>
</dbReference>
<dbReference type="OrthoDB" id="269151at2759"/>
<keyword evidence="1" id="KW-0547">Nucleotide-binding</keyword>
<dbReference type="PhylomeDB" id="A0A068UM20"/>
<dbReference type="InterPro" id="IPR027417">
    <property type="entry name" value="P-loop_NTPase"/>
</dbReference>
<evidence type="ECO:0000313" key="4">
    <source>
        <dbReference type="Proteomes" id="UP000295252"/>
    </source>
</evidence>
<dbReference type="Gramene" id="CDP09337">
    <property type="protein sequence ID" value="CDP09337"/>
    <property type="gene ID" value="GSCOC_T00028659001"/>
</dbReference>
<organism evidence="3 4">
    <name type="scientific">Coffea canephora</name>
    <name type="common">Robusta coffee</name>
    <dbReference type="NCBI Taxonomy" id="49390"/>
    <lineage>
        <taxon>Eukaryota</taxon>
        <taxon>Viridiplantae</taxon>
        <taxon>Streptophyta</taxon>
        <taxon>Embryophyta</taxon>
        <taxon>Tracheophyta</taxon>
        <taxon>Spermatophyta</taxon>
        <taxon>Magnoliopsida</taxon>
        <taxon>eudicotyledons</taxon>
        <taxon>Gunneridae</taxon>
        <taxon>Pentapetalae</taxon>
        <taxon>asterids</taxon>
        <taxon>lamiids</taxon>
        <taxon>Gentianales</taxon>
        <taxon>Rubiaceae</taxon>
        <taxon>Ixoroideae</taxon>
        <taxon>Gardenieae complex</taxon>
        <taxon>Bertiereae - Coffeeae clade</taxon>
        <taxon>Coffeeae</taxon>
        <taxon>Coffea</taxon>
    </lineage>
</organism>
<dbReference type="Proteomes" id="UP000295252">
    <property type="component" value="Chromosome IV"/>
</dbReference>
<dbReference type="Gene3D" id="3.40.50.300">
    <property type="entry name" value="P-loop containing nucleotide triphosphate hydrolases"/>
    <property type="match status" value="1"/>
</dbReference>
<dbReference type="PANTHER" id="PTHR45782:SF1">
    <property type="entry name" value="DAR GTPASE 2, MITOCHONDRIAL"/>
    <property type="match status" value="1"/>
</dbReference>
<protein>
    <recommendedName>
        <fullName evidence="5">G domain-containing protein</fullName>
    </recommendedName>
</protein>
<accession>A0A068UM20</accession>
<gene>
    <name evidence="3" type="ORF">GSCOC_T00028659001</name>
</gene>
<evidence type="ECO:0000256" key="2">
    <source>
        <dbReference type="ARBA" id="ARBA00023134"/>
    </source>
</evidence>
<name>A0A068UM20_COFCA</name>
<evidence type="ECO:0008006" key="5">
    <source>
        <dbReference type="Google" id="ProtNLM"/>
    </source>
</evidence>
<dbReference type="GO" id="GO:0005525">
    <property type="term" value="F:GTP binding"/>
    <property type="evidence" value="ECO:0007669"/>
    <property type="project" value="UniProtKB-KW"/>
</dbReference>
<dbReference type="InParanoid" id="A0A068UM20"/>
<reference evidence="4" key="1">
    <citation type="journal article" date="2014" name="Science">
        <title>The coffee genome provides insight into the convergent evolution of caffeine biosynthesis.</title>
        <authorList>
            <person name="Denoeud F."/>
            <person name="Carretero-Paulet L."/>
            <person name="Dereeper A."/>
            <person name="Droc G."/>
            <person name="Guyot R."/>
            <person name="Pietrella M."/>
            <person name="Zheng C."/>
            <person name="Alberti A."/>
            <person name="Anthony F."/>
            <person name="Aprea G."/>
            <person name="Aury J.M."/>
            <person name="Bento P."/>
            <person name="Bernard M."/>
            <person name="Bocs S."/>
            <person name="Campa C."/>
            <person name="Cenci A."/>
            <person name="Combes M.C."/>
            <person name="Crouzillat D."/>
            <person name="Da Silva C."/>
            <person name="Daddiego L."/>
            <person name="De Bellis F."/>
            <person name="Dussert S."/>
            <person name="Garsmeur O."/>
            <person name="Gayraud T."/>
            <person name="Guignon V."/>
            <person name="Jahn K."/>
            <person name="Jamilloux V."/>
            <person name="Joet T."/>
            <person name="Labadie K."/>
            <person name="Lan T."/>
            <person name="Leclercq J."/>
            <person name="Lepelley M."/>
            <person name="Leroy T."/>
            <person name="Li L.T."/>
            <person name="Librado P."/>
            <person name="Lopez L."/>
            <person name="Munoz A."/>
            <person name="Noel B."/>
            <person name="Pallavicini A."/>
            <person name="Perrotta G."/>
            <person name="Poncet V."/>
            <person name="Pot D."/>
            <person name="Priyono X."/>
            <person name="Rigoreau M."/>
            <person name="Rouard M."/>
            <person name="Rozas J."/>
            <person name="Tranchant-Dubreuil C."/>
            <person name="VanBuren R."/>
            <person name="Zhang Q."/>
            <person name="Andrade A.C."/>
            <person name="Argout X."/>
            <person name="Bertrand B."/>
            <person name="de Kochko A."/>
            <person name="Graziosi G."/>
            <person name="Henry R.J."/>
            <person name="Jayarama X."/>
            <person name="Ming R."/>
            <person name="Nagai C."/>
            <person name="Rounsley S."/>
            <person name="Sankoff D."/>
            <person name="Giuliano G."/>
            <person name="Albert V.A."/>
            <person name="Wincker P."/>
            <person name="Lashermes P."/>
        </authorList>
    </citation>
    <scope>NUCLEOTIDE SEQUENCE [LARGE SCALE GENOMIC DNA]</scope>
    <source>
        <strain evidence="4">cv. DH200-94</strain>
    </source>
</reference>
<dbReference type="GO" id="GO:0005739">
    <property type="term" value="C:mitochondrion"/>
    <property type="evidence" value="ECO:0007669"/>
    <property type="project" value="TreeGrafter"/>
</dbReference>
<evidence type="ECO:0000313" key="3">
    <source>
        <dbReference type="EMBL" id="CDP09337.1"/>
    </source>
</evidence>
<sequence length="159" mass="17923">MLQGHRKKIRLNNNLKEISKLENNIRRGSRRSLCTLVQNELHDVKLILLVSFKGLVISTATRSIVQKLGSAVKEVARTKGSSWWHTPHMAAASLAIAERIPLVDFVLEVRDSRIPLSSECSQLGDLLSSLRRVIALNKADLAKQSDMKVSIYPNSKIWW</sequence>
<dbReference type="GO" id="GO:0003924">
    <property type="term" value="F:GTPase activity"/>
    <property type="evidence" value="ECO:0007669"/>
    <property type="project" value="TreeGrafter"/>
</dbReference>